<reference evidence="3" key="1">
    <citation type="journal article" date="2018" name="Genome Biol.">
        <title>SKESA: strategic k-mer extension for scrupulous assemblies.</title>
        <authorList>
            <person name="Souvorov A."/>
            <person name="Agarwala R."/>
            <person name="Lipman D.J."/>
        </authorList>
    </citation>
    <scope>NUCLEOTIDE SEQUENCE</scope>
    <source>
        <strain evidence="3">MA.03-3818</strain>
    </source>
</reference>
<dbReference type="Gene3D" id="3.90.220.20">
    <property type="entry name" value="DNA methylase specificity domains"/>
    <property type="match status" value="1"/>
</dbReference>
<dbReference type="InterPro" id="IPR044946">
    <property type="entry name" value="Restrct_endonuc_typeI_TRD_sf"/>
</dbReference>
<gene>
    <name evidence="3" type="ORF">G9B49_001257</name>
</gene>
<evidence type="ECO:0000313" key="3">
    <source>
        <dbReference type="EMBL" id="HAF1612368.1"/>
    </source>
</evidence>
<name>A0A742ZGG7_SALER</name>
<keyword evidence="2" id="KW-0238">DNA-binding</keyword>
<dbReference type="GO" id="GO:0003677">
    <property type="term" value="F:DNA binding"/>
    <property type="evidence" value="ECO:0007669"/>
    <property type="project" value="UniProtKB-KW"/>
</dbReference>
<evidence type="ECO:0000256" key="1">
    <source>
        <dbReference type="ARBA" id="ARBA00022747"/>
    </source>
</evidence>
<dbReference type="SUPFAM" id="SSF116734">
    <property type="entry name" value="DNA methylase specificity domain"/>
    <property type="match status" value="2"/>
</dbReference>
<organism evidence="3">
    <name type="scientific">Salmonella enterica</name>
    <name type="common">Salmonella choleraesuis</name>
    <dbReference type="NCBI Taxonomy" id="28901"/>
    <lineage>
        <taxon>Bacteria</taxon>
        <taxon>Pseudomonadati</taxon>
        <taxon>Pseudomonadota</taxon>
        <taxon>Gammaproteobacteria</taxon>
        <taxon>Enterobacterales</taxon>
        <taxon>Enterobacteriaceae</taxon>
        <taxon>Salmonella</taxon>
    </lineage>
</organism>
<dbReference type="GO" id="GO:0009307">
    <property type="term" value="P:DNA restriction-modification system"/>
    <property type="evidence" value="ECO:0007669"/>
    <property type="project" value="UniProtKB-KW"/>
</dbReference>
<evidence type="ECO:0000256" key="2">
    <source>
        <dbReference type="ARBA" id="ARBA00023125"/>
    </source>
</evidence>
<dbReference type="EMBL" id="DAAUKO010000003">
    <property type="protein sequence ID" value="HAF1612368.1"/>
    <property type="molecule type" value="Genomic_DNA"/>
</dbReference>
<keyword evidence="1" id="KW-0680">Restriction system</keyword>
<evidence type="ECO:0008006" key="4">
    <source>
        <dbReference type="Google" id="ProtNLM"/>
    </source>
</evidence>
<accession>A0A742ZGG7</accession>
<dbReference type="AlphaFoldDB" id="A0A742ZGG7"/>
<sequence length="370" mass="42444">MNNSKIISLGDNKIFEFVSLKTGWTKEVYTKFDTKDSSVGYPVYTAAESPVAHVEVENDKLILVNESDQIFSFASNGDGSAGRNFVIHKSSFYISNDRTVIKIKDSTIDIGYVLFSIRNMKEDYGFDFSYKAIPANVSLVTLNIPLDSTGGYNLLEQKKVAEKYNRITDFIQNAEFFINELDECSVSLKEFMSGCNTIEVSLSYSNSFLSSIGDRLLKKDQLTQGIEVYSANVNKPFGYVKETKLDNFEMPSLIWGIDGVFDWAYIPENKVFEITDHCGRLQIINNKIFPKYVYYFLKSTKDQYGFDRTFRASLTNLKENVIIELPIDVNGEYDYQKQVEISEKYERIFSFKNMIVRNLSETIEDNIQID</sequence>
<comment type="caution">
    <text evidence="3">The sequence shown here is derived from an EMBL/GenBank/DDBJ whole genome shotgun (WGS) entry which is preliminary data.</text>
</comment>
<reference evidence="3" key="2">
    <citation type="submission" date="2020-02" db="EMBL/GenBank/DDBJ databases">
        <authorList>
            <consortium name="NCBI Pathogen Detection Project"/>
        </authorList>
    </citation>
    <scope>NUCLEOTIDE SEQUENCE</scope>
    <source>
        <strain evidence="3">MA.03-3818</strain>
    </source>
</reference>
<protein>
    <recommendedName>
        <fullName evidence="4">Restriction endonuclease subunit S</fullName>
    </recommendedName>
</protein>
<proteinExistence type="predicted"/>